<name>A0A6A5FVK3_CAERE</name>
<dbReference type="RefSeq" id="XP_003103264.2">
    <property type="nucleotide sequence ID" value="XM_003103216.2"/>
</dbReference>
<reference evidence="2 3" key="1">
    <citation type="submission" date="2019-12" db="EMBL/GenBank/DDBJ databases">
        <title>Chromosome-level assembly of the Caenorhabditis remanei genome.</title>
        <authorList>
            <person name="Teterina A.A."/>
            <person name="Willis J.H."/>
            <person name="Phillips P.C."/>
        </authorList>
    </citation>
    <scope>NUCLEOTIDE SEQUENCE [LARGE SCALE GENOMIC DNA]</scope>
    <source>
        <strain evidence="2 3">PX506</strain>
        <tissue evidence="2">Whole organism</tissue>
    </source>
</reference>
<comment type="caution">
    <text evidence="2">The sequence shown here is derived from an EMBL/GenBank/DDBJ whole genome shotgun (WGS) entry which is preliminary data.</text>
</comment>
<feature type="signal peptide" evidence="1">
    <location>
        <begin position="1"/>
        <end position="18"/>
    </location>
</feature>
<dbReference type="KEGG" id="crq:GCK72_023127"/>
<evidence type="ECO:0000256" key="1">
    <source>
        <dbReference type="SAM" id="SignalP"/>
    </source>
</evidence>
<gene>
    <name evidence="2" type="ORF">GCK72_023127</name>
</gene>
<sequence>MRVLAFLLLFVLSATTSAFQQGDLPFQNYEPPVQRKMAEKSPIDVLENHLDAVRNAMSIRNNTSLYQLVNNGTDLDSFFALSSANFKSLRFNHKIHKAVNSVKSVVSQIEGTVTFTYSHSEGTNSYLTKVFLQKNSKSPTGWKLVKAKICTDAECSKVPS</sequence>
<dbReference type="Proteomes" id="UP000483820">
    <property type="component" value="Chromosome X"/>
</dbReference>
<dbReference type="EMBL" id="WUAV01000006">
    <property type="protein sequence ID" value="KAF1746670.1"/>
    <property type="molecule type" value="Genomic_DNA"/>
</dbReference>
<feature type="chain" id="PRO_5025561124" evidence="1">
    <location>
        <begin position="19"/>
        <end position="160"/>
    </location>
</feature>
<accession>A0A6A5FVK3</accession>
<dbReference type="GeneID" id="9818367"/>
<evidence type="ECO:0000313" key="3">
    <source>
        <dbReference type="Proteomes" id="UP000483820"/>
    </source>
</evidence>
<organism evidence="2 3">
    <name type="scientific">Caenorhabditis remanei</name>
    <name type="common">Caenorhabditis vulgaris</name>
    <dbReference type="NCBI Taxonomy" id="31234"/>
    <lineage>
        <taxon>Eukaryota</taxon>
        <taxon>Metazoa</taxon>
        <taxon>Ecdysozoa</taxon>
        <taxon>Nematoda</taxon>
        <taxon>Chromadorea</taxon>
        <taxon>Rhabditida</taxon>
        <taxon>Rhabditina</taxon>
        <taxon>Rhabditomorpha</taxon>
        <taxon>Rhabditoidea</taxon>
        <taxon>Rhabditidae</taxon>
        <taxon>Peloderinae</taxon>
        <taxon>Caenorhabditis</taxon>
    </lineage>
</organism>
<dbReference type="CTD" id="9818367"/>
<proteinExistence type="predicted"/>
<dbReference type="AlphaFoldDB" id="A0A6A5FVK3"/>
<evidence type="ECO:0000313" key="2">
    <source>
        <dbReference type="EMBL" id="KAF1746670.1"/>
    </source>
</evidence>
<keyword evidence="1" id="KW-0732">Signal</keyword>
<protein>
    <submittedName>
        <fullName evidence="2">Uncharacterized protein</fullName>
    </submittedName>
</protein>